<organism evidence="2 3">
    <name type="scientific">Rubroshorea leprosula</name>
    <dbReference type="NCBI Taxonomy" id="152421"/>
    <lineage>
        <taxon>Eukaryota</taxon>
        <taxon>Viridiplantae</taxon>
        <taxon>Streptophyta</taxon>
        <taxon>Embryophyta</taxon>
        <taxon>Tracheophyta</taxon>
        <taxon>Spermatophyta</taxon>
        <taxon>Magnoliopsida</taxon>
        <taxon>eudicotyledons</taxon>
        <taxon>Gunneridae</taxon>
        <taxon>Pentapetalae</taxon>
        <taxon>rosids</taxon>
        <taxon>malvids</taxon>
        <taxon>Malvales</taxon>
        <taxon>Dipterocarpaceae</taxon>
        <taxon>Rubroshorea</taxon>
    </lineage>
</organism>
<protein>
    <submittedName>
        <fullName evidence="2">Uncharacterized protein</fullName>
    </submittedName>
</protein>
<feature type="region of interest" description="Disordered" evidence="1">
    <location>
        <begin position="93"/>
        <end position="115"/>
    </location>
</feature>
<name>A0AAV5JQP5_9ROSI</name>
<dbReference type="EMBL" id="BPVZ01000039">
    <property type="protein sequence ID" value="GKV13709.1"/>
    <property type="molecule type" value="Genomic_DNA"/>
</dbReference>
<feature type="compositionally biased region" description="Acidic residues" evidence="1">
    <location>
        <begin position="98"/>
        <end position="107"/>
    </location>
</feature>
<sequence>MTRTEEYVSMLNTELLMSIQATDRTTRGWLAACKIKSRHLIETSPTSSSGEVDDIFEDDDPSIMQGSSLAIDLTAYQSLQLCAEGVTEVEVDTITSKEEEDYGEEKDSESSGNSDNVADGCLEILQVQQGGDLPPQDHKSNTIFITHSCLLIPRVSASAYLLPPDKPPKPPTFFPLEKPGEILMNFSSFLVKSQDLGLRIFSLNPENPESALLFSLVRRLLCGFEFLGIFWFP</sequence>
<comment type="caution">
    <text evidence="2">The sequence shown here is derived from an EMBL/GenBank/DDBJ whole genome shotgun (WGS) entry which is preliminary data.</text>
</comment>
<evidence type="ECO:0000256" key="1">
    <source>
        <dbReference type="SAM" id="MobiDB-lite"/>
    </source>
</evidence>
<keyword evidence="3" id="KW-1185">Reference proteome</keyword>
<proteinExistence type="predicted"/>
<gene>
    <name evidence="2" type="ORF">SLEP1_g24696</name>
</gene>
<reference evidence="2 3" key="1">
    <citation type="journal article" date="2021" name="Commun. Biol.">
        <title>The genome of Shorea leprosula (Dipterocarpaceae) highlights the ecological relevance of drought in aseasonal tropical rainforests.</title>
        <authorList>
            <person name="Ng K.K.S."/>
            <person name="Kobayashi M.J."/>
            <person name="Fawcett J.A."/>
            <person name="Hatakeyama M."/>
            <person name="Paape T."/>
            <person name="Ng C.H."/>
            <person name="Ang C.C."/>
            <person name="Tnah L.H."/>
            <person name="Lee C.T."/>
            <person name="Nishiyama T."/>
            <person name="Sese J."/>
            <person name="O'Brien M.J."/>
            <person name="Copetti D."/>
            <person name="Mohd Noor M.I."/>
            <person name="Ong R.C."/>
            <person name="Putra M."/>
            <person name="Sireger I.Z."/>
            <person name="Indrioko S."/>
            <person name="Kosugi Y."/>
            <person name="Izuno A."/>
            <person name="Isagi Y."/>
            <person name="Lee S.L."/>
            <person name="Shimizu K.K."/>
        </authorList>
    </citation>
    <scope>NUCLEOTIDE SEQUENCE [LARGE SCALE GENOMIC DNA]</scope>
    <source>
        <strain evidence="2">214</strain>
    </source>
</reference>
<accession>A0AAV5JQP5</accession>
<dbReference type="Proteomes" id="UP001054252">
    <property type="component" value="Unassembled WGS sequence"/>
</dbReference>
<evidence type="ECO:0000313" key="3">
    <source>
        <dbReference type="Proteomes" id="UP001054252"/>
    </source>
</evidence>
<dbReference type="AlphaFoldDB" id="A0AAV5JQP5"/>
<evidence type="ECO:0000313" key="2">
    <source>
        <dbReference type="EMBL" id="GKV13709.1"/>
    </source>
</evidence>